<dbReference type="PANTHER" id="PTHR45663:SF11">
    <property type="entry name" value="GEO12009P1"/>
    <property type="match status" value="1"/>
</dbReference>
<feature type="active site" description="Nucleophile" evidence="9">
    <location>
        <position position="29"/>
    </location>
</feature>
<dbReference type="PIRSF" id="PIRSF000077">
    <property type="entry name" value="Thioredoxin"/>
    <property type="match status" value="1"/>
</dbReference>
<feature type="domain" description="Thioredoxin" evidence="11">
    <location>
        <begin position="1"/>
        <end position="104"/>
    </location>
</feature>
<dbReference type="InterPro" id="IPR036249">
    <property type="entry name" value="Thioredoxin-like_sf"/>
</dbReference>
<dbReference type="Gene3D" id="3.40.30.10">
    <property type="entry name" value="Glutaredoxin"/>
    <property type="match status" value="1"/>
</dbReference>
<accession>A0A223ECK9</accession>
<feature type="disulfide bond" description="Redox-active" evidence="10">
    <location>
        <begin position="29"/>
        <end position="32"/>
    </location>
</feature>
<proteinExistence type="inferred from homology"/>
<evidence type="ECO:0000256" key="3">
    <source>
        <dbReference type="ARBA" id="ARBA00022448"/>
    </source>
</evidence>
<dbReference type="InterPro" id="IPR017937">
    <property type="entry name" value="Thioredoxin_CS"/>
</dbReference>
<dbReference type="EMBL" id="CP017704">
    <property type="protein sequence ID" value="ASS92997.1"/>
    <property type="molecule type" value="Genomic_DNA"/>
</dbReference>
<evidence type="ECO:0000256" key="7">
    <source>
        <dbReference type="NCBIfam" id="TIGR01068"/>
    </source>
</evidence>
<evidence type="ECO:0000256" key="10">
    <source>
        <dbReference type="PIRSR" id="PIRSR000077-4"/>
    </source>
</evidence>
<keyword evidence="4" id="KW-0249">Electron transport</keyword>
<dbReference type="CDD" id="cd02947">
    <property type="entry name" value="TRX_family"/>
    <property type="match status" value="1"/>
</dbReference>
<evidence type="ECO:0000313" key="12">
    <source>
        <dbReference type="EMBL" id="ASS92997.1"/>
    </source>
</evidence>
<evidence type="ECO:0000256" key="1">
    <source>
        <dbReference type="ARBA" id="ARBA00008987"/>
    </source>
</evidence>
<name>A0A223ECK9_9BACI</name>
<evidence type="ECO:0000256" key="2">
    <source>
        <dbReference type="ARBA" id="ARBA00020570"/>
    </source>
</evidence>
<organism evidence="12">
    <name type="scientific">Peribacillus simplex NBRC 15720 = DSM 1321</name>
    <dbReference type="NCBI Taxonomy" id="1349754"/>
    <lineage>
        <taxon>Bacteria</taxon>
        <taxon>Bacillati</taxon>
        <taxon>Bacillota</taxon>
        <taxon>Bacilli</taxon>
        <taxon>Bacillales</taxon>
        <taxon>Bacillaceae</taxon>
        <taxon>Peribacillus</taxon>
    </lineage>
</organism>
<dbReference type="GeneID" id="56471666"/>
<dbReference type="Proteomes" id="UP000214618">
    <property type="component" value="Chromosome"/>
</dbReference>
<dbReference type="PANTHER" id="PTHR45663">
    <property type="entry name" value="GEO12009P1"/>
    <property type="match status" value="1"/>
</dbReference>
<sequence>MTIEHVTDDNFANEIKEGLVLVDFWAPWCGPCKMIAPVLNEIDVEMGDRVKIVKLNVDENSDTTSEYGVMGIPALILFKDGEKVDQAIGFQPKEAISALITKHA</sequence>
<evidence type="ECO:0000259" key="11">
    <source>
        <dbReference type="PROSITE" id="PS51352"/>
    </source>
</evidence>
<evidence type="ECO:0000256" key="5">
    <source>
        <dbReference type="ARBA" id="ARBA00023157"/>
    </source>
</evidence>
<evidence type="ECO:0000256" key="8">
    <source>
        <dbReference type="PIRNR" id="PIRNR000077"/>
    </source>
</evidence>
<keyword evidence="3" id="KW-0813">Transport</keyword>
<dbReference type="InterPro" id="IPR013766">
    <property type="entry name" value="Thioredoxin_domain"/>
</dbReference>
<dbReference type="InterPro" id="IPR005746">
    <property type="entry name" value="Thioredoxin"/>
</dbReference>
<dbReference type="Pfam" id="PF00085">
    <property type="entry name" value="Thioredoxin"/>
    <property type="match status" value="1"/>
</dbReference>
<evidence type="ECO:0000256" key="9">
    <source>
        <dbReference type="PIRSR" id="PIRSR000077-1"/>
    </source>
</evidence>
<protein>
    <recommendedName>
        <fullName evidence="2 7">Thioredoxin</fullName>
    </recommendedName>
</protein>
<dbReference type="AlphaFoldDB" id="A0A223ECK9"/>
<feature type="site" description="Contributes to redox potential value" evidence="9">
    <location>
        <position position="31"/>
    </location>
</feature>
<feature type="active site" description="Nucleophile" evidence="9">
    <location>
        <position position="32"/>
    </location>
</feature>
<dbReference type="GO" id="GO:0015035">
    <property type="term" value="F:protein-disulfide reductase activity"/>
    <property type="evidence" value="ECO:0007669"/>
    <property type="project" value="UniProtKB-UniRule"/>
</dbReference>
<dbReference type="PRINTS" id="PR00421">
    <property type="entry name" value="THIOREDOXIN"/>
</dbReference>
<dbReference type="SUPFAM" id="SSF52833">
    <property type="entry name" value="Thioredoxin-like"/>
    <property type="match status" value="1"/>
</dbReference>
<gene>
    <name evidence="12" type="ORF">BS1321_02875</name>
</gene>
<dbReference type="FunFam" id="3.40.30.10:FF:000001">
    <property type="entry name" value="Thioredoxin"/>
    <property type="match status" value="1"/>
</dbReference>
<keyword evidence="6 10" id="KW-0676">Redox-active center</keyword>
<dbReference type="GO" id="GO:0045454">
    <property type="term" value="P:cell redox homeostasis"/>
    <property type="evidence" value="ECO:0007669"/>
    <property type="project" value="TreeGrafter"/>
</dbReference>
<evidence type="ECO:0000256" key="4">
    <source>
        <dbReference type="ARBA" id="ARBA00022982"/>
    </source>
</evidence>
<reference evidence="12" key="1">
    <citation type="submission" date="2016-10" db="EMBL/GenBank/DDBJ databases">
        <title>The whole genome sequencing and assembly of Bacillus simplex DSM 1321 strain.</title>
        <authorList>
            <person name="Park M.-K."/>
            <person name="Lee Y.-J."/>
            <person name="Yi H."/>
            <person name="Bahn Y.-S."/>
            <person name="Kim J.F."/>
            <person name="Lee D.-W."/>
        </authorList>
    </citation>
    <scope>NUCLEOTIDE SEQUENCE [LARGE SCALE GENOMIC DNA]</scope>
    <source>
        <strain evidence="12">DSM 1321</strain>
    </source>
</reference>
<evidence type="ECO:0000256" key="6">
    <source>
        <dbReference type="ARBA" id="ARBA00023284"/>
    </source>
</evidence>
<feature type="site" description="Contributes to redox potential value" evidence="9">
    <location>
        <position position="30"/>
    </location>
</feature>
<comment type="similarity">
    <text evidence="1 8">Belongs to the thioredoxin family.</text>
</comment>
<dbReference type="PROSITE" id="PS51352">
    <property type="entry name" value="THIOREDOXIN_2"/>
    <property type="match status" value="1"/>
</dbReference>
<keyword evidence="5 10" id="KW-1015">Disulfide bond</keyword>
<feature type="site" description="Deprotonates C-terminal active site Cys" evidence="9">
    <location>
        <position position="23"/>
    </location>
</feature>
<dbReference type="OrthoDB" id="9790390at2"/>
<dbReference type="RefSeq" id="WP_063234654.1">
    <property type="nucleotide sequence ID" value="NZ_BCVO01000016.1"/>
</dbReference>
<dbReference type="PROSITE" id="PS00194">
    <property type="entry name" value="THIOREDOXIN_1"/>
    <property type="match status" value="1"/>
</dbReference>
<dbReference type="NCBIfam" id="TIGR01068">
    <property type="entry name" value="thioredoxin"/>
    <property type="match status" value="1"/>
</dbReference>
<dbReference type="GO" id="GO:0005829">
    <property type="term" value="C:cytosol"/>
    <property type="evidence" value="ECO:0007669"/>
    <property type="project" value="TreeGrafter"/>
</dbReference>